<accession>A0AAU8PBA9</accession>
<gene>
    <name evidence="1" type="ordered locus">Desku_0975</name>
</gene>
<name>A0AAU8PBA9_DESK7</name>
<protein>
    <submittedName>
        <fullName evidence="1">Uncharacterized protein</fullName>
    </submittedName>
</protein>
<dbReference type="EMBL" id="CP002770">
    <property type="protein sequence ID" value="AEG14570.1"/>
    <property type="molecule type" value="Genomic_DNA"/>
</dbReference>
<organism evidence="1 2">
    <name type="scientific">Desulfofundulus kuznetsovii (strain DSM 6115 / VKM B-1805 / 17)</name>
    <name type="common">Desulfotomaculum kuznetsovii</name>
    <dbReference type="NCBI Taxonomy" id="760568"/>
    <lineage>
        <taxon>Bacteria</taxon>
        <taxon>Bacillati</taxon>
        <taxon>Bacillota</taxon>
        <taxon>Clostridia</taxon>
        <taxon>Eubacteriales</taxon>
        <taxon>Peptococcaceae</taxon>
        <taxon>Desulfofundulus</taxon>
    </lineage>
</organism>
<proteinExistence type="predicted"/>
<reference evidence="2" key="1">
    <citation type="submission" date="2011-05" db="EMBL/GenBank/DDBJ databases">
        <title>Complete sequence of Desulfotomaculum kuznetsovii DSM 6115.</title>
        <authorList>
            <person name="Lucas S."/>
            <person name="Han J."/>
            <person name="Lapidus A."/>
            <person name="Cheng J.-F."/>
            <person name="Goodwin L."/>
            <person name="Pitluck S."/>
            <person name="Peters L."/>
            <person name="Mikhailova N."/>
            <person name="Lu M."/>
            <person name="Saunders E."/>
            <person name="Han C."/>
            <person name="Tapia R."/>
            <person name="Land M."/>
            <person name="Hauser L."/>
            <person name="Kyrpides N."/>
            <person name="Ivanova N."/>
            <person name="Pagani I."/>
            <person name="Nazina T."/>
            <person name="Ivanova A."/>
            <person name="Parshina S."/>
            <person name="Kuever J."/>
            <person name="Muyzer G."/>
            <person name="Plugge C."/>
            <person name="Stams A."/>
            <person name="Woyke T."/>
        </authorList>
    </citation>
    <scope>NUCLEOTIDE SEQUENCE [LARGE SCALE GENOMIC DNA]</scope>
    <source>
        <strain evidence="2">DSM 6115 / VKM B-1805 / 17</strain>
    </source>
</reference>
<evidence type="ECO:0000313" key="1">
    <source>
        <dbReference type="EMBL" id="AEG14570.1"/>
    </source>
</evidence>
<evidence type="ECO:0000313" key="2">
    <source>
        <dbReference type="Proteomes" id="UP000009229"/>
    </source>
</evidence>
<dbReference type="Proteomes" id="UP000009229">
    <property type="component" value="Chromosome"/>
</dbReference>
<dbReference type="KEGG" id="dku:Desku_0975"/>
<dbReference type="AlphaFoldDB" id="A0AAU8PBA9"/>
<keyword evidence="2" id="KW-1185">Reference proteome</keyword>
<sequence>MKKKAKVDQILDMVRQYRVVPATVLAEKVYGAATRENLRKLQRLIAVCRKKGRKTEGIYCIQGNYVDISSICKYGSE</sequence>